<dbReference type="OrthoDB" id="1427555at2759"/>
<dbReference type="VEuPathDB" id="AmoebaDB:FDP41_013731"/>
<sequence length="487" mass="56583">MSTPQVANYYLGEGGTFLYPLVRDLLGWRNSMTETLQHCLHEQPENLMALIIDLGTCLLRTDLALNHEMYTKKMQHILTIFKNFSTPNNHQRMVIQLHIQALQAWMRGQYQHAADIWEELLKIDSFDAIALKFAYDGYFYLGDSENICKSVERHVENYNDERCVPMEIYGYVLGMYAFGLEETHQYRQAEQVAIKAIAINKDDAWAMHAWVHVREMEGDTSHGIDFMNNEESVWSTCHALACHMYWHWCLYLMDQGSFDEVLKIYDEKISLHIESLAPLDLVDASSLLYRLYLEGVIDKKDERWKKVRHCWSSMIQSHALAFNDAHITMVYNDRTDENVRKMVDEQLQTLEYYVNSDQNEDSSYSEDHFENVCKKVYEQAGIPICKAIDAYNSQHFTESAKLLQDIVLTGKLKMIGGSHAQRDVFELIFIHALFESCTQANGSSLEILTKLLEMRKSKKPNSGLVKRLYEKFYQVGGDKKKLHTNSL</sequence>
<dbReference type="Gene3D" id="1.25.40.10">
    <property type="entry name" value="Tetratricopeptide repeat domain"/>
    <property type="match status" value="1"/>
</dbReference>
<dbReference type="PANTHER" id="PTHR16263">
    <property type="entry name" value="TETRATRICOPEPTIDE REPEAT PROTEIN 38"/>
    <property type="match status" value="1"/>
</dbReference>
<dbReference type="GeneID" id="68120946"/>
<dbReference type="InterPro" id="IPR011990">
    <property type="entry name" value="TPR-like_helical_dom_sf"/>
</dbReference>
<dbReference type="SUPFAM" id="SSF48452">
    <property type="entry name" value="TPR-like"/>
    <property type="match status" value="1"/>
</dbReference>
<dbReference type="VEuPathDB" id="AmoebaDB:NfTy_026840"/>
<dbReference type="RefSeq" id="XP_044565230.1">
    <property type="nucleotide sequence ID" value="XM_044704394.1"/>
</dbReference>
<dbReference type="AlphaFoldDB" id="A0A6A5BTJ9"/>
<evidence type="ECO:0000313" key="6">
    <source>
        <dbReference type="Proteomes" id="UP000444721"/>
    </source>
</evidence>
<evidence type="ECO:0000313" key="5">
    <source>
        <dbReference type="EMBL" id="KAF0980517.1"/>
    </source>
</evidence>
<dbReference type="PANTHER" id="PTHR16263:SF4">
    <property type="entry name" value="TETRATRICOPEPTIDE REPEAT PROTEIN 38"/>
    <property type="match status" value="1"/>
</dbReference>
<accession>A0A6A5BTJ9</accession>
<evidence type="ECO:0000256" key="4">
    <source>
        <dbReference type="ARBA" id="ARBA00022803"/>
    </source>
</evidence>
<dbReference type="VEuPathDB" id="AmoebaDB:NF0044180"/>
<evidence type="ECO:0000256" key="3">
    <source>
        <dbReference type="ARBA" id="ARBA00022737"/>
    </source>
</evidence>
<dbReference type="Proteomes" id="UP000444721">
    <property type="component" value="Unassembled WGS sequence"/>
</dbReference>
<keyword evidence="3" id="KW-0677">Repeat</keyword>
<keyword evidence="6" id="KW-1185">Reference proteome</keyword>
<organism evidence="5 6">
    <name type="scientific">Naegleria fowleri</name>
    <name type="common">Brain eating amoeba</name>
    <dbReference type="NCBI Taxonomy" id="5763"/>
    <lineage>
        <taxon>Eukaryota</taxon>
        <taxon>Discoba</taxon>
        <taxon>Heterolobosea</taxon>
        <taxon>Tetramitia</taxon>
        <taxon>Eutetramitia</taxon>
        <taxon>Vahlkampfiidae</taxon>
        <taxon>Naegleria</taxon>
    </lineage>
</organism>
<dbReference type="EMBL" id="VFQX01000019">
    <property type="protein sequence ID" value="KAF0980517.1"/>
    <property type="molecule type" value="Genomic_DNA"/>
</dbReference>
<keyword evidence="4" id="KW-0802">TPR repeat</keyword>
<dbReference type="InterPro" id="IPR033891">
    <property type="entry name" value="TTC38"/>
</dbReference>
<gene>
    <name evidence="5" type="ORF">FDP41_013731</name>
</gene>
<evidence type="ECO:0000256" key="2">
    <source>
        <dbReference type="ARBA" id="ARBA00019992"/>
    </source>
</evidence>
<comment type="caution">
    <text evidence="5">The sequence shown here is derived from an EMBL/GenBank/DDBJ whole genome shotgun (WGS) entry which is preliminary data.</text>
</comment>
<dbReference type="CDD" id="cd05804">
    <property type="entry name" value="StaR_like"/>
    <property type="match status" value="1"/>
</dbReference>
<evidence type="ECO:0000256" key="1">
    <source>
        <dbReference type="ARBA" id="ARBA00005857"/>
    </source>
</evidence>
<dbReference type="OMA" id="YAFNDVH"/>
<comment type="similarity">
    <text evidence="1">Belongs to the TTC38 family.</text>
</comment>
<reference evidence="5 6" key="1">
    <citation type="journal article" date="2019" name="Sci. Rep.">
        <title>Nanopore sequencing improves the draft genome of the human pathogenic amoeba Naegleria fowleri.</title>
        <authorList>
            <person name="Liechti N."/>
            <person name="Schurch N."/>
            <person name="Bruggmann R."/>
            <person name="Wittwer M."/>
        </authorList>
    </citation>
    <scope>NUCLEOTIDE SEQUENCE [LARGE SCALE GENOMIC DNA]</scope>
    <source>
        <strain evidence="5 6">ATCC 30894</strain>
    </source>
</reference>
<name>A0A6A5BTJ9_NAEFO</name>
<protein>
    <recommendedName>
        <fullName evidence="2">Tetratricopeptide repeat protein 38</fullName>
    </recommendedName>
</protein>
<proteinExistence type="inferred from homology"/>